<dbReference type="InterPro" id="IPR027417">
    <property type="entry name" value="P-loop_NTPase"/>
</dbReference>
<dbReference type="EMBL" id="JAHLJV010000041">
    <property type="protein sequence ID" value="KAK1585765.1"/>
    <property type="molecule type" value="Genomic_DNA"/>
</dbReference>
<sequence>MTEAASGCHTKAAADKASQEASRLAVVYCRGINIAKRLASEEATQLKTDHVMFTTSAFSTSLNYGQVSLVVHYSAPYDLINWNQMASWARRNGSPAVAVILYVARNTVLDRPLSQFLAAPCFRQFTDAYFDGATDQLTCLDRFDQAPWG</sequence>
<gene>
    <name evidence="2" type="ORF">LY79DRAFT_670783</name>
</gene>
<dbReference type="AlphaFoldDB" id="A0AAD8PX27"/>
<proteinExistence type="predicted"/>
<comment type="caution">
    <text evidence="2">The sequence shown here is derived from an EMBL/GenBank/DDBJ whole genome shotgun (WGS) entry which is preliminary data.</text>
</comment>
<dbReference type="PROSITE" id="PS51194">
    <property type="entry name" value="HELICASE_CTER"/>
    <property type="match status" value="1"/>
</dbReference>
<evidence type="ECO:0000259" key="1">
    <source>
        <dbReference type="PROSITE" id="PS51194"/>
    </source>
</evidence>
<evidence type="ECO:0000313" key="3">
    <source>
        <dbReference type="Proteomes" id="UP001230504"/>
    </source>
</evidence>
<evidence type="ECO:0000313" key="2">
    <source>
        <dbReference type="EMBL" id="KAK1585765.1"/>
    </source>
</evidence>
<dbReference type="SUPFAM" id="SSF52540">
    <property type="entry name" value="P-loop containing nucleoside triphosphate hydrolases"/>
    <property type="match status" value="1"/>
</dbReference>
<organism evidence="2 3">
    <name type="scientific">Colletotrichum navitas</name>
    <dbReference type="NCBI Taxonomy" id="681940"/>
    <lineage>
        <taxon>Eukaryota</taxon>
        <taxon>Fungi</taxon>
        <taxon>Dikarya</taxon>
        <taxon>Ascomycota</taxon>
        <taxon>Pezizomycotina</taxon>
        <taxon>Sordariomycetes</taxon>
        <taxon>Hypocreomycetidae</taxon>
        <taxon>Glomerellales</taxon>
        <taxon>Glomerellaceae</taxon>
        <taxon>Colletotrichum</taxon>
        <taxon>Colletotrichum graminicola species complex</taxon>
    </lineage>
</organism>
<reference evidence="2" key="1">
    <citation type="submission" date="2021-06" db="EMBL/GenBank/DDBJ databases">
        <title>Comparative genomics, transcriptomics and evolutionary studies reveal genomic signatures of adaptation to plant cell wall in hemibiotrophic fungi.</title>
        <authorList>
            <consortium name="DOE Joint Genome Institute"/>
            <person name="Baroncelli R."/>
            <person name="Diaz J.F."/>
            <person name="Benocci T."/>
            <person name="Peng M."/>
            <person name="Battaglia E."/>
            <person name="Haridas S."/>
            <person name="Andreopoulos W."/>
            <person name="Labutti K."/>
            <person name="Pangilinan J."/>
            <person name="Floch G.L."/>
            <person name="Makela M.R."/>
            <person name="Henrissat B."/>
            <person name="Grigoriev I.V."/>
            <person name="Crouch J.A."/>
            <person name="De Vries R.P."/>
            <person name="Sukno S.A."/>
            <person name="Thon M.R."/>
        </authorList>
    </citation>
    <scope>NUCLEOTIDE SEQUENCE</scope>
    <source>
        <strain evidence="2">CBS 125086</strain>
    </source>
</reference>
<dbReference type="RefSeq" id="XP_060412761.1">
    <property type="nucleotide sequence ID" value="XM_060563821.1"/>
</dbReference>
<feature type="domain" description="Helicase C-terminal" evidence="1">
    <location>
        <begin position="1"/>
        <end position="133"/>
    </location>
</feature>
<dbReference type="GeneID" id="85448061"/>
<keyword evidence="3" id="KW-1185">Reference proteome</keyword>
<accession>A0AAD8PX27</accession>
<dbReference type="Proteomes" id="UP001230504">
    <property type="component" value="Unassembled WGS sequence"/>
</dbReference>
<dbReference type="Gene3D" id="3.40.50.300">
    <property type="entry name" value="P-loop containing nucleotide triphosphate hydrolases"/>
    <property type="match status" value="1"/>
</dbReference>
<dbReference type="InterPro" id="IPR001650">
    <property type="entry name" value="Helicase_C-like"/>
</dbReference>
<name>A0AAD8PX27_9PEZI</name>
<dbReference type="Pfam" id="PF00271">
    <property type="entry name" value="Helicase_C"/>
    <property type="match status" value="1"/>
</dbReference>
<protein>
    <recommendedName>
        <fullName evidence="1">Helicase C-terminal domain-containing protein</fullName>
    </recommendedName>
</protein>